<organism evidence="1 2">
    <name type="scientific">Aquarana catesbeiana</name>
    <name type="common">American bullfrog</name>
    <name type="synonym">Rana catesbeiana</name>
    <dbReference type="NCBI Taxonomy" id="8400"/>
    <lineage>
        <taxon>Eukaryota</taxon>
        <taxon>Metazoa</taxon>
        <taxon>Chordata</taxon>
        <taxon>Craniata</taxon>
        <taxon>Vertebrata</taxon>
        <taxon>Euteleostomi</taxon>
        <taxon>Amphibia</taxon>
        <taxon>Batrachia</taxon>
        <taxon>Anura</taxon>
        <taxon>Neobatrachia</taxon>
        <taxon>Ranoidea</taxon>
        <taxon>Ranidae</taxon>
        <taxon>Aquarana</taxon>
    </lineage>
</organism>
<evidence type="ECO:0000313" key="1">
    <source>
        <dbReference type="EMBL" id="PIO13567.1"/>
    </source>
</evidence>
<name>A0A2G9QDA1_AQUCT</name>
<dbReference type="EMBL" id="KZ059726">
    <property type="protein sequence ID" value="PIO13567.1"/>
    <property type="molecule type" value="Genomic_DNA"/>
</dbReference>
<dbReference type="AlphaFoldDB" id="A0A2G9QDA1"/>
<dbReference type="OrthoDB" id="10553146at2759"/>
<sequence length="160" mass="17065">MPVKWRMFPVFTTVQEQNDISKGKKSNLKVLAAIMNCQVSAIHIKVIEKNGMGFSHSALPGPLGLVWILRGAPRQNVKKNGVGVPLKIHTKPLSEHATWQAAGKEGGRESTPLEPYQATCPQHGEDVPMLMGTRASSPQPLPGGCGGLRVGGLLESGSPL</sequence>
<keyword evidence="2" id="KW-1185">Reference proteome</keyword>
<protein>
    <submittedName>
        <fullName evidence="1">Uncharacterized protein</fullName>
    </submittedName>
</protein>
<reference evidence="2" key="1">
    <citation type="journal article" date="2017" name="Nat. Commun.">
        <title>The North American bullfrog draft genome provides insight into hormonal regulation of long noncoding RNA.</title>
        <authorList>
            <person name="Hammond S.A."/>
            <person name="Warren R.L."/>
            <person name="Vandervalk B.P."/>
            <person name="Kucuk E."/>
            <person name="Khan H."/>
            <person name="Gibb E.A."/>
            <person name="Pandoh P."/>
            <person name="Kirk H."/>
            <person name="Zhao Y."/>
            <person name="Jones M."/>
            <person name="Mungall A.J."/>
            <person name="Coope R."/>
            <person name="Pleasance S."/>
            <person name="Moore R.A."/>
            <person name="Holt R.A."/>
            <person name="Round J.M."/>
            <person name="Ohora S."/>
            <person name="Walle B.V."/>
            <person name="Veldhoen N."/>
            <person name="Helbing C.C."/>
            <person name="Birol I."/>
        </authorList>
    </citation>
    <scope>NUCLEOTIDE SEQUENCE [LARGE SCALE GENOMIC DNA]</scope>
</reference>
<evidence type="ECO:0000313" key="2">
    <source>
        <dbReference type="Proteomes" id="UP000228934"/>
    </source>
</evidence>
<dbReference type="Proteomes" id="UP000228934">
    <property type="component" value="Unassembled WGS sequence"/>
</dbReference>
<gene>
    <name evidence="1" type="ORF">AB205_0056810</name>
</gene>
<proteinExistence type="predicted"/>
<accession>A0A2G9QDA1</accession>